<comment type="caution">
    <text evidence="5">The sequence shown here is derived from an EMBL/GenBank/DDBJ whole genome shotgun (WGS) entry which is preliminary data.</text>
</comment>
<evidence type="ECO:0000256" key="1">
    <source>
        <dbReference type="ARBA" id="ARBA00022448"/>
    </source>
</evidence>
<dbReference type="PANTHER" id="PTHR42939">
    <property type="entry name" value="ABC TRANSPORTER ATP-BINDING PROTEIN ALBC-RELATED"/>
    <property type="match status" value="1"/>
</dbReference>
<keyword evidence="2" id="KW-0547">Nucleotide-binding</keyword>
<proteinExistence type="predicted"/>
<dbReference type="RefSeq" id="WP_212009310.1">
    <property type="nucleotide sequence ID" value="NZ_JAAFYZ010000033.1"/>
</dbReference>
<dbReference type="PROSITE" id="PS00211">
    <property type="entry name" value="ABC_TRANSPORTER_1"/>
    <property type="match status" value="1"/>
</dbReference>
<keyword evidence="3 5" id="KW-0067">ATP-binding</keyword>
<dbReference type="InterPro" id="IPR017871">
    <property type="entry name" value="ABC_transporter-like_CS"/>
</dbReference>
<evidence type="ECO:0000259" key="4">
    <source>
        <dbReference type="PROSITE" id="PS50893"/>
    </source>
</evidence>
<evidence type="ECO:0000313" key="5">
    <source>
        <dbReference type="EMBL" id="MBS2547730.1"/>
    </source>
</evidence>
<dbReference type="Pfam" id="PF00005">
    <property type="entry name" value="ABC_tran"/>
    <property type="match status" value="1"/>
</dbReference>
<evidence type="ECO:0000256" key="3">
    <source>
        <dbReference type="ARBA" id="ARBA00022840"/>
    </source>
</evidence>
<dbReference type="InterPro" id="IPR003593">
    <property type="entry name" value="AAA+_ATPase"/>
</dbReference>
<dbReference type="InterPro" id="IPR051782">
    <property type="entry name" value="ABC_Transporter_VariousFunc"/>
</dbReference>
<dbReference type="GO" id="GO:0005524">
    <property type="term" value="F:ATP binding"/>
    <property type="evidence" value="ECO:0007669"/>
    <property type="project" value="UniProtKB-KW"/>
</dbReference>
<dbReference type="SMART" id="SM00382">
    <property type="entry name" value="AAA"/>
    <property type="match status" value="1"/>
</dbReference>
<keyword evidence="6" id="KW-1185">Reference proteome</keyword>
<dbReference type="EMBL" id="JAAFYZ010000033">
    <property type="protein sequence ID" value="MBS2547730.1"/>
    <property type="molecule type" value="Genomic_DNA"/>
</dbReference>
<dbReference type="SUPFAM" id="SSF52540">
    <property type="entry name" value="P-loop containing nucleoside triphosphate hydrolases"/>
    <property type="match status" value="1"/>
</dbReference>
<dbReference type="PANTHER" id="PTHR42939:SF1">
    <property type="entry name" value="ABC TRANSPORTER ATP-BINDING PROTEIN ALBC-RELATED"/>
    <property type="match status" value="1"/>
</dbReference>
<dbReference type="InterPro" id="IPR027417">
    <property type="entry name" value="P-loop_NTPase"/>
</dbReference>
<dbReference type="PROSITE" id="PS50893">
    <property type="entry name" value="ABC_TRANSPORTER_2"/>
    <property type="match status" value="1"/>
</dbReference>
<evidence type="ECO:0000256" key="2">
    <source>
        <dbReference type="ARBA" id="ARBA00022741"/>
    </source>
</evidence>
<dbReference type="Gene3D" id="3.40.50.300">
    <property type="entry name" value="P-loop containing nucleotide triphosphate hydrolases"/>
    <property type="match status" value="1"/>
</dbReference>
<gene>
    <name evidence="5" type="ORF">KGQ19_12715</name>
</gene>
<reference evidence="5 6" key="1">
    <citation type="submission" date="2020-02" db="EMBL/GenBank/DDBJ databases">
        <title>Acidophilic actinobacteria isolated from forest soil.</title>
        <authorList>
            <person name="Golinska P."/>
        </authorList>
    </citation>
    <scope>NUCLEOTIDE SEQUENCE [LARGE SCALE GENOMIC DNA]</scope>
    <source>
        <strain evidence="5 6">NL8</strain>
    </source>
</reference>
<keyword evidence="1" id="KW-0813">Transport</keyword>
<dbReference type="Proteomes" id="UP000730482">
    <property type="component" value="Unassembled WGS sequence"/>
</dbReference>
<evidence type="ECO:0000313" key="6">
    <source>
        <dbReference type="Proteomes" id="UP000730482"/>
    </source>
</evidence>
<name>A0ABS5KNX0_9ACTN</name>
<dbReference type="InterPro" id="IPR003439">
    <property type="entry name" value="ABC_transporter-like_ATP-bd"/>
</dbReference>
<feature type="domain" description="ABC transporter" evidence="4">
    <location>
        <begin position="3"/>
        <end position="216"/>
    </location>
</feature>
<sequence>MSKRYRPGRPVLVDVDFTTAPGTVQAVTGGNGSGKSTLLRVLAGVSRPSSGTRTGDPGVIGYVPDRFPTSTRLSAEAYLAHMGRIKGLSTARSAERATELLTRLDLVGGPKTPIRELSKGNAQKVALAQALLMPPRLLILDEPWSGLDASAHGVLAQIIVDTARSGGAVVFTDHREAITGGLATEVYRIEAGRLSRQALPTRVHDTASEVLLRATRPQAVDLRGLAGTRSLEATGDVVRVRVDRDRCDALLLVALQGGWTVDGVRHNDAAEPPNLLGGVTAGANGVGGSGGVRGVGGVGGVSGVGSGPANPANQIGGQR</sequence>
<accession>A0ABS5KNX0</accession>
<protein>
    <submittedName>
        <fullName evidence="5">ABC transporter ATP-binding protein</fullName>
    </submittedName>
</protein>
<organism evidence="5 6">
    <name type="scientific">Catenulispora pinistramenti</name>
    <dbReference type="NCBI Taxonomy" id="2705254"/>
    <lineage>
        <taxon>Bacteria</taxon>
        <taxon>Bacillati</taxon>
        <taxon>Actinomycetota</taxon>
        <taxon>Actinomycetes</taxon>
        <taxon>Catenulisporales</taxon>
        <taxon>Catenulisporaceae</taxon>
        <taxon>Catenulispora</taxon>
    </lineage>
</organism>